<dbReference type="Pfam" id="PF13602">
    <property type="entry name" value="ADH_zinc_N_2"/>
    <property type="match status" value="1"/>
</dbReference>
<dbReference type="SUPFAM" id="SSF50129">
    <property type="entry name" value="GroES-like"/>
    <property type="match status" value="1"/>
</dbReference>
<dbReference type="OrthoDB" id="3813297at2"/>
<dbReference type="GO" id="GO:0016651">
    <property type="term" value="F:oxidoreductase activity, acting on NAD(P)H"/>
    <property type="evidence" value="ECO:0007669"/>
    <property type="project" value="TreeGrafter"/>
</dbReference>
<dbReference type="SUPFAM" id="SSF51735">
    <property type="entry name" value="NAD(P)-binding Rossmann-fold domains"/>
    <property type="match status" value="1"/>
</dbReference>
<dbReference type="EMBL" id="VFPH01000001">
    <property type="protein sequence ID" value="TQM42754.1"/>
    <property type="molecule type" value="Genomic_DNA"/>
</dbReference>
<evidence type="ECO:0000259" key="3">
    <source>
        <dbReference type="SMART" id="SM00829"/>
    </source>
</evidence>
<proteinExistence type="predicted"/>
<dbReference type="InterPro" id="IPR013154">
    <property type="entry name" value="ADH-like_N"/>
</dbReference>
<dbReference type="AlphaFoldDB" id="A0A543G9W3"/>
<accession>A0A543G9W3</accession>
<dbReference type="InterPro" id="IPR020843">
    <property type="entry name" value="ER"/>
</dbReference>
<dbReference type="Proteomes" id="UP000319818">
    <property type="component" value="Unassembled WGS sequence"/>
</dbReference>
<organism evidence="4 5">
    <name type="scientific">Pseudonocardia cypriaca</name>
    <dbReference type="NCBI Taxonomy" id="882449"/>
    <lineage>
        <taxon>Bacteria</taxon>
        <taxon>Bacillati</taxon>
        <taxon>Actinomycetota</taxon>
        <taxon>Actinomycetes</taxon>
        <taxon>Pseudonocardiales</taxon>
        <taxon>Pseudonocardiaceae</taxon>
        <taxon>Pseudonocardia</taxon>
    </lineage>
</organism>
<dbReference type="Gene3D" id="3.40.50.720">
    <property type="entry name" value="NAD(P)-binding Rossmann-like Domain"/>
    <property type="match status" value="1"/>
</dbReference>
<evidence type="ECO:0000313" key="4">
    <source>
        <dbReference type="EMBL" id="TQM42754.1"/>
    </source>
</evidence>
<dbReference type="Pfam" id="PF08240">
    <property type="entry name" value="ADH_N"/>
    <property type="match status" value="1"/>
</dbReference>
<protein>
    <submittedName>
        <fullName evidence="4">NADPH:quinone reductase-like Zn-dependent oxidoreductase</fullName>
    </submittedName>
</protein>
<keyword evidence="1" id="KW-0521">NADP</keyword>
<name>A0A543G9W3_9PSEU</name>
<dbReference type="PANTHER" id="PTHR48106">
    <property type="entry name" value="QUINONE OXIDOREDUCTASE PIG3-RELATED"/>
    <property type="match status" value="1"/>
</dbReference>
<evidence type="ECO:0000256" key="1">
    <source>
        <dbReference type="ARBA" id="ARBA00022857"/>
    </source>
</evidence>
<feature type="domain" description="Enoyl reductase (ER)" evidence="3">
    <location>
        <begin position="9"/>
        <end position="300"/>
    </location>
</feature>
<keyword evidence="5" id="KW-1185">Reference proteome</keyword>
<dbReference type="PANTHER" id="PTHR48106:SF18">
    <property type="entry name" value="QUINONE OXIDOREDUCTASE PIG3"/>
    <property type="match status" value="1"/>
</dbReference>
<evidence type="ECO:0000256" key="2">
    <source>
        <dbReference type="ARBA" id="ARBA00023002"/>
    </source>
</evidence>
<sequence>MRAIVHDPAADLRMADVPDPEPAPHEVLLEVRAASVNFLDVVYREHYLAPGEVPGVDAAGIVLAPAADGTGPPAGTRVVTFAMGGAWAQRRAAPVADTAVVPDGVDLAAAAALPGAGVTALQALRRLGPLLGRRVLVTGASGGVGRFAVQLAALAGAHVVAGVGGAGRGAGLTEIGAREVVTDLAEVGEPVAGVIENVGGPLLGQAFGLLGEDGLVLTVGQASGRPTTVDFEAERRRGPRGRRIEAFVVELGMGPDLAVLLDLVARGSLDPQVSRRESWTGFADVARDLRDRRTVGKAVLEIGA</sequence>
<dbReference type="GO" id="GO:0070402">
    <property type="term" value="F:NADPH binding"/>
    <property type="evidence" value="ECO:0007669"/>
    <property type="project" value="TreeGrafter"/>
</dbReference>
<gene>
    <name evidence="4" type="ORF">FB388_0090</name>
</gene>
<dbReference type="InterPro" id="IPR011032">
    <property type="entry name" value="GroES-like_sf"/>
</dbReference>
<comment type="caution">
    <text evidence="4">The sequence shown here is derived from an EMBL/GenBank/DDBJ whole genome shotgun (WGS) entry which is preliminary data.</text>
</comment>
<reference evidence="4 5" key="1">
    <citation type="submission" date="2019-06" db="EMBL/GenBank/DDBJ databases">
        <title>Sequencing the genomes of 1000 actinobacteria strains.</title>
        <authorList>
            <person name="Klenk H.-P."/>
        </authorList>
    </citation>
    <scope>NUCLEOTIDE SEQUENCE [LARGE SCALE GENOMIC DNA]</scope>
    <source>
        <strain evidence="4 5">DSM 45511</strain>
    </source>
</reference>
<keyword evidence="2" id="KW-0560">Oxidoreductase</keyword>
<dbReference type="InterPro" id="IPR036291">
    <property type="entry name" value="NAD(P)-bd_dom_sf"/>
</dbReference>
<dbReference type="RefSeq" id="WP_142095498.1">
    <property type="nucleotide sequence ID" value="NZ_VFPH01000001.1"/>
</dbReference>
<evidence type="ECO:0000313" key="5">
    <source>
        <dbReference type="Proteomes" id="UP000319818"/>
    </source>
</evidence>
<dbReference type="SMART" id="SM00829">
    <property type="entry name" value="PKS_ER"/>
    <property type="match status" value="1"/>
</dbReference>
<dbReference type="Gene3D" id="3.90.180.10">
    <property type="entry name" value="Medium-chain alcohol dehydrogenases, catalytic domain"/>
    <property type="match status" value="1"/>
</dbReference>